<feature type="region of interest" description="Disordered" evidence="1">
    <location>
        <begin position="540"/>
        <end position="706"/>
    </location>
</feature>
<feature type="compositionally biased region" description="Basic and acidic residues" evidence="1">
    <location>
        <begin position="250"/>
        <end position="263"/>
    </location>
</feature>
<feature type="compositionally biased region" description="Basic and acidic residues" evidence="1">
    <location>
        <begin position="748"/>
        <end position="758"/>
    </location>
</feature>
<dbReference type="STRING" id="2094558.A0A314ZHP3"/>
<dbReference type="Proteomes" id="UP000250321">
    <property type="component" value="Unassembled WGS sequence"/>
</dbReference>
<evidence type="ECO:0000256" key="1">
    <source>
        <dbReference type="SAM" id="MobiDB-lite"/>
    </source>
</evidence>
<sequence>MNVSRVGCYPSEKVSDTSLPASSLLKVGEIDDSSDRGQVDSYVAQENPKRDRSEILESSSLVEEEPKIILRVHLRRGQVAARYYWKIQKVCESLQENVVSEGMDPPSSSLVTGEGTTEEISKKNQVYRLYLRRNQKFLELKEMLELILTEEGKIGDSLGKCLLGSPVQMKEEDKIDGISMKRLGGNSDLLGESQGSDAEMDVSQARGFLTETESVIVPSSSAAVKEGKIECSSERGPVNRSIVLGETSEDLEKTECSSEKDQDGSSVQLDEPNGKDDEMDHQMETPRYSGDLPDCIVSESVDSEEKIHGLSEKDPVSSLAPQVESKVSEPEMGDHLDASKVGVILLEEAISENVDLPASSIKTEGKEVVGPSEGKVGCSVMEGSKTPVAEMVPQVNASDACERLPVTLAIGGDSVEGLSDARPIDSSKSLEESKSEAKIVDASELPVTWAIRGDSVEGLSEAGPMDSSESLEESKCEAKVGDASQVAGTMQENVSENLDQSEAPLTMGGDSVEALPEAGLRAAHQSQNVKQKLVMLPRAAGSSKLPELESETKVGDDSQVCAPMPETVPKAKVGDDVEGLSEAGPAGSSKLPELESETKVGDDSQVCAPMPETVPEAKVGDDVEGLSEAGPAGSSESPELESEAKVGDDSQVCTSMPETVPDNPDQPLVNLVVEDDHVECSSEAEPVGSSKSPEEVESEDKVGDASRGCVAMPENMSESMDQPPVILAMGGDSIEALSEAGPVSSSKSPEESETEAKAGDASQVCGTMPENESENMDFEPSSTAQEGETVVSSSEKPGGSSMAQPEVE</sequence>
<evidence type="ECO:0000313" key="2">
    <source>
        <dbReference type="EMBL" id="PQQ19405.1"/>
    </source>
</evidence>
<comment type="caution">
    <text evidence="2">The sequence shown here is derived from an EMBL/GenBank/DDBJ whole genome shotgun (WGS) entry which is preliminary data.</text>
</comment>
<gene>
    <name evidence="2" type="ORF">Pyn_07790</name>
</gene>
<dbReference type="EMBL" id="PJQY01000066">
    <property type="protein sequence ID" value="PQQ19405.1"/>
    <property type="molecule type" value="Genomic_DNA"/>
</dbReference>
<feature type="region of interest" description="Disordered" evidence="1">
    <location>
        <begin position="29"/>
        <end position="50"/>
    </location>
</feature>
<feature type="compositionally biased region" description="Polar residues" evidence="1">
    <location>
        <begin position="780"/>
        <end position="795"/>
    </location>
</feature>
<feature type="compositionally biased region" description="Polar residues" evidence="1">
    <location>
        <begin position="486"/>
        <end position="500"/>
    </location>
</feature>
<dbReference type="AlphaFoldDB" id="A0A314ZHP3"/>
<name>A0A314ZHP3_PRUYE</name>
<feature type="region of interest" description="Disordered" evidence="1">
    <location>
        <begin position="239"/>
        <end position="334"/>
    </location>
</feature>
<dbReference type="OrthoDB" id="10672822at2759"/>
<feature type="region of interest" description="Disordered" evidence="1">
    <location>
        <begin position="731"/>
        <end position="808"/>
    </location>
</feature>
<feature type="region of interest" description="Disordered" evidence="1">
    <location>
        <begin position="458"/>
        <end position="510"/>
    </location>
</feature>
<feature type="compositionally biased region" description="Basic and acidic residues" evidence="1">
    <location>
        <begin position="546"/>
        <end position="556"/>
    </location>
</feature>
<proteinExistence type="predicted"/>
<protein>
    <submittedName>
        <fullName evidence="2">Chromatin structure-remodeling complex protein SYD isoform X2</fullName>
    </submittedName>
</protein>
<organism evidence="2 3">
    <name type="scientific">Prunus yedoensis var. nudiflora</name>
    <dbReference type="NCBI Taxonomy" id="2094558"/>
    <lineage>
        <taxon>Eukaryota</taxon>
        <taxon>Viridiplantae</taxon>
        <taxon>Streptophyta</taxon>
        <taxon>Embryophyta</taxon>
        <taxon>Tracheophyta</taxon>
        <taxon>Spermatophyta</taxon>
        <taxon>Magnoliopsida</taxon>
        <taxon>eudicotyledons</taxon>
        <taxon>Gunneridae</taxon>
        <taxon>Pentapetalae</taxon>
        <taxon>rosids</taxon>
        <taxon>fabids</taxon>
        <taxon>Rosales</taxon>
        <taxon>Rosaceae</taxon>
        <taxon>Amygdaloideae</taxon>
        <taxon>Amygdaleae</taxon>
        <taxon>Prunus</taxon>
    </lineage>
</organism>
<feature type="compositionally biased region" description="Basic and acidic residues" evidence="1">
    <location>
        <begin position="303"/>
        <end position="315"/>
    </location>
</feature>
<accession>A0A314ZHP3</accession>
<feature type="compositionally biased region" description="Basic and acidic residues" evidence="1">
    <location>
        <begin position="592"/>
        <end position="602"/>
    </location>
</feature>
<keyword evidence="3" id="KW-1185">Reference proteome</keyword>
<evidence type="ECO:0000313" key="3">
    <source>
        <dbReference type="Proteomes" id="UP000250321"/>
    </source>
</evidence>
<reference evidence="2 3" key="1">
    <citation type="submission" date="2018-02" db="EMBL/GenBank/DDBJ databases">
        <title>Draft genome of wild Prunus yedoensis var. nudiflora.</title>
        <authorList>
            <person name="Baek S."/>
            <person name="Kim J.-H."/>
            <person name="Choi K."/>
            <person name="Kim G.-B."/>
            <person name="Cho A."/>
            <person name="Jang H."/>
            <person name="Shin C.-H."/>
            <person name="Yu H.-J."/>
            <person name="Mun J.-H."/>
        </authorList>
    </citation>
    <scope>NUCLEOTIDE SEQUENCE [LARGE SCALE GENOMIC DNA]</scope>
    <source>
        <strain evidence="3">cv. Jeju island</strain>
        <tissue evidence="2">Leaf</tissue>
    </source>
</reference>
<feature type="compositionally biased region" description="Basic and acidic residues" evidence="1">
    <location>
        <begin position="272"/>
        <end position="284"/>
    </location>
</feature>